<dbReference type="PANTHER" id="PTHR38011">
    <property type="entry name" value="DIHYDROFOLATE REDUCTASE FAMILY PROTEIN (AFU_ORTHOLOGUE AFUA_8G06820)"/>
    <property type="match status" value="1"/>
</dbReference>
<proteinExistence type="predicted"/>
<name>A0A7U7GFP1_9GAMM</name>
<dbReference type="PANTHER" id="PTHR38011:SF11">
    <property type="entry name" value="2,5-DIAMINO-6-RIBOSYLAMINO-4(3H)-PYRIMIDINONE 5'-PHOSPHATE REDUCTASE"/>
    <property type="match status" value="1"/>
</dbReference>
<evidence type="ECO:0000313" key="2">
    <source>
        <dbReference type="Proteomes" id="UP000019184"/>
    </source>
</evidence>
<dbReference type="Proteomes" id="UP000019184">
    <property type="component" value="Unassembled WGS sequence"/>
</dbReference>
<keyword evidence="2" id="KW-1185">Reference proteome</keyword>
<evidence type="ECO:0000313" key="1">
    <source>
        <dbReference type="EMBL" id="CDH47026.1"/>
    </source>
</evidence>
<dbReference type="InterPro" id="IPR050765">
    <property type="entry name" value="Riboflavin_Biosynth_HTPR"/>
</dbReference>
<reference evidence="1 2" key="1">
    <citation type="journal article" date="2014" name="ISME J.">
        <title>Candidatus Competibacter-lineage genomes retrieved from metagenomes reveal functional metabolic diversity.</title>
        <authorList>
            <person name="McIlroy S.J."/>
            <person name="Albertsen M."/>
            <person name="Andresen E.K."/>
            <person name="Saunders A.M."/>
            <person name="Kristiansen R."/>
            <person name="Stokholm-Bjerregaard M."/>
            <person name="Nielsen K.L."/>
            <person name="Nielsen P.H."/>
        </authorList>
    </citation>
    <scope>NUCLEOTIDE SEQUENCE [LARGE SCALE GENOMIC DNA]</scope>
    <source>
        <strain evidence="1 2">Run_B_J11</strain>
    </source>
</reference>
<dbReference type="RefSeq" id="WP_051498042.1">
    <property type="nucleotide sequence ID" value="NZ_CBTK010000287.1"/>
</dbReference>
<dbReference type="InterPro" id="IPR024072">
    <property type="entry name" value="DHFR-like_dom_sf"/>
</dbReference>
<organism evidence="1 2">
    <name type="scientific">Candidatus Contendobacter odensis Run_B_J11</name>
    <dbReference type="NCBI Taxonomy" id="1400861"/>
    <lineage>
        <taxon>Bacteria</taxon>
        <taxon>Pseudomonadati</taxon>
        <taxon>Pseudomonadota</taxon>
        <taxon>Gammaproteobacteria</taxon>
        <taxon>Candidatus Competibacteraceae</taxon>
        <taxon>Candidatus Contendibacter</taxon>
    </lineage>
</organism>
<dbReference type="OrthoDB" id="9782335at2"/>
<comment type="caution">
    <text evidence="1">The sequence shown here is derived from an EMBL/GenBank/DDBJ whole genome shotgun (WGS) entry which is preliminary data.</text>
</comment>
<dbReference type="EMBL" id="CBTK010000287">
    <property type="protein sequence ID" value="CDH47026.1"/>
    <property type="molecule type" value="Genomic_DNA"/>
</dbReference>
<gene>
    <name evidence="1" type="ORF">BN874_70010</name>
</gene>
<protein>
    <submittedName>
        <fullName evidence="1">Bifunctional deaminase-reductase domain protein</fullName>
    </submittedName>
</protein>
<sequence>MNFVYIATSIDGYIATSEGGIEWLHEQPNPTNSDYGYSEFISNIDALVMGRHSFEKVRTFGEWPYEKKVFVLSSTLANIPSDLVGKIEFISGAPNEVLSKIHLQGFNNLYIDGGIVIQNFWSCKFSGDGEGW</sequence>
<dbReference type="Gene3D" id="3.40.430.10">
    <property type="entry name" value="Dihydrofolate Reductase, subunit A"/>
    <property type="match status" value="1"/>
</dbReference>
<dbReference type="AlphaFoldDB" id="A0A7U7GFP1"/>
<dbReference type="SUPFAM" id="SSF53597">
    <property type="entry name" value="Dihydrofolate reductase-like"/>
    <property type="match status" value="1"/>
</dbReference>
<accession>A0A7U7GFP1</accession>